<dbReference type="SMART" id="SM00184">
    <property type="entry name" value="RING"/>
    <property type="match status" value="1"/>
</dbReference>
<keyword evidence="5" id="KW-1185">Reference proteome</keyword>
<dbReference type="InterPro" id="IPR044793">
    <property type="entry name" value="SIS3"/>
</dbReference>
<keyword evidence="2" id="KW-1133">Transmembrane helix</keyword>
<evidence type="ECO:0000256" key="2">
    <source>
        <dbReference type="SAM" id="Phobius"/>
    </source>
</evidence>
<comment type="caution">
    <text evidence="4">The sequence shown here is derived from an EMBL/GenBank/DDBJ whole genome shotgun (WGS) entry which is preliminary data.</text>
</comment>
<dbReference type="PANTHER" id="PTHR47179:SF1">
    <property type="entry name" value="E3 UBIQUITIN-PROTEIN LIGASE SIS3"/>
    <property type="match status" value="1"/>
</dbReference>
<feature type="transmembrane region" description="Helical" evidence="2">
    <location>
        <begin position="49"/>
        <end position="68"/>
    </location>
</feature>
<dbReference type="OrthoDB" id="8062037at2759"/>
<dbReference type="AlphaFoldDB" id="A0A1J1GYB1"/>
<gene>
    <name evidence="4" type="ORF">PGAL8A_00487400</name>
</gene>
<dbReference type="GO" id="GO:0008270">
    <property type="term" value="F:zinc ion binding"/>
    <property type="evidence" value="ECO:0007669"/>
    <property type="project" value="UniProtKB-KW"/>
</dbReference>
<feature type="transmembrane region" description="Helical" evidence="2">
    <location>
        <begin position="20"/>
        <end position="37"/>
    </location>
</feature>
<dbReference type="PANTHER" id="PTHR47179">
    <property type="entry name" value="E3 UBIQUITIN-PROTEIN LIGASE SIS3"/>
    <property type="match status" value="1"/>
</dbReference>
<name>A0A1J1GYB1_PLAGA</name>
<keyword evidence="1" id="KW-0863">Zinc-finger</keyword>
<dbReference type="PROSITE" id="PS50089">
    <property type="entry name" value="ZF_RING_2"/>
    <property type="match status" value="1"/>
</dbReference>
<dbReference type="SUPFAM" id="SSF57850">
    <property type="entry name" value="RING/U-box"/>
    <property type="match status" value="1"/>
</dbReference>
<dbReference type="Proteomes" id="UP000220797">
    <property type="component" value="Unassembled WGS sequence"/>
</dbReference>
<keyword evidence="1" id="KW-0479">Metal-binding</keyword>
<accession>A0A1J1GYB1</accession>
<dbReference type="Gene3D" id="3.30.40.10">
    <property type="entry name" value="Zinc/RING finger domain, C3HC4 (zinc finger)"/>
    <property type="match status" value="1"/>
</dbReference>
<dbReference type="OMA" id="NDIFTRW"/>
<organism evidence="4 5">
    <name type="scientific">Plasmodium gallinaceum</name>
    <dbReference type="NCBI Taxonomy" id="5849"/>
    <lineage>
        <taxon>Eukaryota</taxon>
        <taxon>Sar</taxon>
        <taxon>Alveolata</taxon>
        <taxon>Apicomplexa</taxon>
        <taxon>Aconoidasida</taxon>
        <taxon>Haemosporida</taxon>
        <taxon>Plasmodiidae</taxon>
        <taxon>Plasmodium</taxon>
        <taxon>Plasmodium (Haemamoeba)</taxon>
    </lineage>
</organism>
<dbReference type="InterPro" id="IPR001841">
    <property type="entry name" value="Znf_RING"/>
</dbReference>
<evidence type="ECO:0000313" key="5">
    <source>
        <dbReference type="Proteomes" id="UP000220797"/>
    </source>
</evidence>
<feature type="transmembrane region" description="Helical" evidence="2">
    <location>
        <begin position="133"/>
        <end position="157"/>
    </location>
</feature>
<protein>
    <submittedName>
        <fullName evidence="4">Zinc finger, C3HC4 type, putative</fullName>
    </submittedName>
</protein>
<keyword evidence="1" id="KW-0862">Zinc</keyword>
<dbReference type="EMBL" id="CVMV01000096">
    <property type="protein sequence ID" value="CRG97295.1"/>
    <property type="molecule type" value="Genomic_DNA"/>
</dbReference>
<dbReference type="RefSeq" id="XP_028530097.1">
    <property type="nucleotide sequence ID" value="XM_028673668.1"/>
</dbReference>
<sequence length="275" mass="33120">MIKMESERDRIRIKITFNDFILILSVCYSIADIFIQWKNFSKCYKPIQLWLVISFISIVLFRLSHFLAQHLSNENDHFIIYRRNNPPNFINFLVLCVLFPFFIIWNIIGTIWIYKIIKYTPNCLPSNNHPWFIVLWIVLCYIWILLYLFFIILSIYLEYQSRIYERAFTNMQSNDIFSRWSDNIDLIRNYGIFIYRKGLRLKQIENLPFYYIKDVSQETKCSICLNDFQVDECVRTLLLCNHTFHKSCIDLWLIRSATCPNCKSPIATQGVFMNI</sequence>
<keyword evidence="2" id="KW-0472">Membrane</keyword>
<dbReference type="GO" id="GO:0010182">
    <property type="term" value="P:sugar mediated signaling pathway"/>
    <property type="evidence" value="ECO:0007669"/>
    <property type="project" value="InterPro"/>
</dbReference>
<feature type="transmembrane region" description="Helical" evidence="2">
    <location>
        <begin position="89"/>
        <end position="113"/>
    </location>
</feature>
<dbReference type="VEuPathDB" id="PlasmoDB:PGAL8A_00487400"/>
<evidence type="ECO:0000259" key="3">
    <source>
        <dbReference type="PROSITE" id="PS50089"/>
    </source>
</evidence>
<dbReference type="GO" id="GO:0004842">
    <property type="term" value="F:ubiquitin-protein transferase activity"/>
    <property type="evidence" value="ECO:0007669"/>
    <property type="project" value="InterPro"/>
</dbReference>
<dbReference type="InterPro" id="IPR013083">
    <property type="entry name" value="Znf_RING/FYVE/PHD"/>
</dbReference>
<dbReference type="Pfam" id="PF13639">
    <property type="entry name" value="zf-RING_2"/>
    <property type="match status" value="1"/>
</dbReference>
<evidence type="ECO:0000256" key="1">
    <source>
        <dbReference type="PROSITE-ProRule" id="PRU00175"/>
    </source>
</evidence>
<proteinExistence type="predicted"/>
<evidence type="ECO:0000313" key="4">
    <source>
        <dbReference type="EMBL" id="CRG97295.1"/>
    </source>
</evidence>
<keyword evidence="2" id="KW-0812">Transmembrane</keyword>
<reference evidence="4" key="1">
    <citation type="submission" date="2015-04" db="EMBL/GenBank/DDBJ databases">
        <authorList>
            <consortium name="Pathogen Informatics"/>
        </authorList>
    </citation>
    <scope>NUCLEOTIDE SEQUENCE [LARGE SCALE GENOMIC DNA]</scope>
    <source>
        <strain evidence="4">8A</strain>
    </source>
</reference>
<dbReference type="GeneID" id="39733407"/>
<feature type="domain" description="RING-type" evidence="3">
    <location>
        <begin position="221"/>
        <end position="263"/>
    </location>
</feature>